<gene>
    <name evidence="2" type="ORF">EDC39_11095</name>
</gene>
<proteinExistence type="predicted"/>
<dbReference type="Proteomes" id="UP000324159">
    <property type="component" value="Unassembled WGS sequence"/>
</dbReference>
<name>A0A5D3WJ82_9BACT</name>
<accession>A0A5D3WJ82</accession>
<dbReference type="RefSeq" id="WP_148896452.1">
    <property type="nucleotide sequence ID" value="NZ_VNIB01000010.1"/>
</dbReference>
<dbReference type="InterPro" id="IPR030925">
    <property type="entry name" value="T2SS_GspN_Lepto"/>
</dbReference>
<evidence type="ECO:0000313" key="3">
    <source>
        <dbReference type="Proteomes" id="UP000324159"/>
    </source>
</evidence>
<dbReference type="AlphaFoldDB" id="A0A5D3WJ82"/>
<dbReference type="EMBL" id="VNIB01000010">
    <property type="protein sequence ID" value="TYO97555.1"/>
    <property type="molecule type" value="Genomic_DNA"/>
</dbReference>
<feature type="transmembrane region" description="Helical" evidence="1">
    <location>
        <begin position="15"/>
        <end position="35"/>
    </location>
</feature>
<organism evidence="2 3">
    <name type="scientific">Geothermobacter ehrlichii</name>
    <dbReference type="NCBI Taxonomy" id="213224"/>
    <lineage>
        <taxon>Bacteria</taxon>
        <taxon>Pseudomonadati</taxon>
        <taxon>Thermodesulfobacteriota</taxon>
        <taxon>Desulfuromonadia</taxon>
        <taxon>Desulfuromonadales</taxon>
        <taxon>Geothermobacteraceae</taxon>
        <taxon>Geothermobacter</taxon>
    </lineage>
</organism>
<sequence length="286" mass="30884">MKANTGKSRTVDPRFALLILVVVLAGFTIGFLINFPAGSLARRLGALAGEQGVAVEMSGTGRLVPLGLRAEKVLLRPARLNGLVLELDRVELRPDWKELLTGTPAIRITGELWQGKLAAAIAADGRVRLHLDDLRLQQTLPLDLPLAVRGKIAEARFDGRLPLAGDNRGQLQIVAESLELTGLKQLGAQKDRLALGRFELEAETVGGHIRIGNGRLLGTDLQADISGSLQLAPRPETGRLMLEIRFKAGPGLDPALRPILEMAGQPGRDGFRRLRLGGTFARPQIR</sequence>
<keyword evidence="1" id="KW-0812">Transmembrane</keyword>
<evidence type="ECO:0000313" key="2">
    <source>
        <dbReference type="EMBL" id="TYO97555.1"/>
    </source>
</evidence>
<keyword evidence="1" id="KW-1133">Transmembrane helix</keyword>
<reference evidence="2 3" key="1">
    <citation type="submission" date="2019-07" db="EMBL/GenBank/DDBJ databases">
        <title>Genomic Encyclopedia of Type Strains, Phase IV (KMG-IV): sequencing the most valuable type-strain genomes for metagenomic binning, comparative biology and taxonomic classification.</title>
        <authorList>
            <person name="Goeker M."/>
        </authorList>
    </citation>
    <scope>NUCLEOTIDE SEQUENCE [LARGE SCALE GENOMIC DNA]</scope>
    <source>
        <strain evidence="2 3">SS015</strain>
    </source>
</reference>
<dbReference type="OrthoDB" id="5405510at2"/>
<protein>
    <submittedName>
        <fullName evidence="2">Type II secretion system protein N</fullName>
    </submittedName>
</protein>
<dbReference type="NCBIfam" id="TIGR04411">
    <property type="entry name" value="T2SS_GspN_Lepto"/>
    <property type="match status" value="1"/>
</dbReference>
<keyword evidence="3" id="KW-1185">Reference proteome</keyword>
<keyword evidence="1" id="KW-0472">Membrane</keyword>
<evidence type="ECO:0000256" key="1">
    <source>
        <dbReference type="SAM" id="Phobius"/>
    </source>
</evidence>
<comment type="caution">
    <text evidence="2">The sequence shown here is derived from an EMBL/GenBank/DDBJ whole genome shotgun (WGS) entry which is preliminary data.</text>
</comment>